<dbReference type="PANTHER" id="PTHR47372:SF5">
    <property type="entry name" value="LATE EMBRYOGENESIS ABUNDANT PROTEIN (LEA) FAMILY PROTEIN"/>
    <property type="match status" value="1"/>
</dbReference>
<gene>
    <name evidence="3" type="ORF">IEQ34_011699</name>
</gene>
<comment type="similarity">
    <text evidence="1">Belongs to the LEA type 4 family.</text>
</comment>
<accession>A0AAV7GUF5</accession>
<dbReference type="EMBL" id="JAGFBR010000011">
    <property type="protein sequence ID" value="KAH0458885.1"/>
    <property type="molecule type" value="Genomic_DNA"/>
</dbReference>
<dbReference type="AlphaFoldDB" id="A0AAV7GUF5"/>
<feature type="compositionally biased region" description="Basic and acidic residues" evidence="2">
    <location>
        <begin position="277"/>
        <end position="298"/>
    </location>
</feature>
<feature type="region of interest" description="Disordered" evidence="2">
    <location>
        <begin position="254"/>
        <end position="323"/>
    </location>
</feature>
<feature type="compositionally biased region" description="Basic and acidic residues" evidence="2">
    <location>
        <begin position="201"/>
        <end position="217"/>
    </location>
</feature>
<organism evidence="3 4">
    <name type="scientific">Dendrobium chrysotoxum</name>
    <name type="common">Orchid</name>
    <dbReference type="NCBI Taxonomy" id="161865"/>
    <lineage>
        <taxon>Eukaryota</taxon>
        <taxon>Viridiplantae</taxon>
        <taxon>Streptophyta</taxon>
        <taxon>Embryophyta</taxon>
        <taxon>Tracheophyta</taxon>
        <taxon>Spermatophyta</taxon>
        <taxon>Magnoliopsida</taxon>
        <taxon>Liliopsida</taxon>
        <taxon>Asparagales</taxon>
        <taxon>Orchidaceae</taxon>
        <taxon>Epidendroideae</taxon>
        <taxon>Malaxideae</taxon>
        <taxon>Dendrobiinae</taxon>
        <taxon>Dendrobium</taxon>
    </lineage>
</organism>
<feature type="region of interest" description="Disordered" evidence="2">
    <location>
        <begin position="143"/>
        <end position="242"/>
    </location>
</feature>
<name>A0AAV7GUF5_DENCH</name>
<comment type="caution">
    <text evidence="3">The sequence shown here is derived from an EMBL/GenBank/DDBJ whole genome shotgun (WGS) entry which is preliminary data.</text>
</comment>
<evidence type="ECO:0000256" key="1">
    <source>
        <dbReference type="ARBA" id="ARBA00010753"/>
    </source>
</evidence>
<reference evidence="3 4" key="1">
    <citation type="journal article" date="2021" name="Hortic Res">
        <title>Chromosome-scale assembly of the Dendrobium chrysotoxum genome enhances the understanding of orchid evolution.</title>
        <authorList>
            <person name="Zhang Y."/>
            <person name="Zhang G.Q."/>
            <person name="Zhang D."/>
            <person name="Liu X.D."/>
            <person name="Xu X.Y."/>
            <person name="Sun W.H."/>
            <person name="Yu X."/>
            <person name="Zhu X."/>
            <person name="Wang Z.W."/>
            <person name="Zhao X."/>
            <person name="Zhong W.Y."/>
            <person name="Chen H."/>
            <person name="Yin W.L."/>
            <person name="Huang T."/>
            <person name="Niu S.C."/>
            <person name="Liu Z.J."/>
        </authorList>
    </citation>
    <scope>NUCLEOTIDE SEQUENCE [LARGE SCALE GENOMIC DNA]</scope>
    <source>
        <strain evidence="3">Lindl</strain>
    </source>
</reference>
<feature type="compositionally biased region" description="Low complexity" evidence="2">
    <location>
        <begin position="218"/>
        <end position="230"/>
    </location>
</feature>
<sequence>MLHIPLPRLHCRGAATGHVKRDHRNSVPSLDTFLTVKLLSSPPSSYISPISPLLSNPFYLFLFTSISHTMANKVTLPLLLILTVALLYSLHTASTEAASTAKTGADESVLVTGEGDKENEASESWATWAKDKISEGLGIKHQHVDEAEEKAEEVARKTQEAGHAAKDTTGGIASEVGEYTKEKTGDAKDSAKNAKDSISGKVKDSTARTASETKHQTGEATEATKQTTTEARNKAAEKASAVKDATIDKAKEAAAATKDKAAKAQEATTSTAGEAANKVKEGYDAAKSKAGEKLDAAKETLSSNFEAAKEKVVGVSQRHEEEL</sequence>
<feature type="compositionally biased region" description="Basic and acidic residues" evidence="2">
    <location>
        <begin position="178"/>
        <end position="195"/>
    </location>
</feature>
<evidence type="ECO:0000313" key="3">
    <source>
        <dbReference type="EMBL" id="KAH0458885.1"/>
    </source>
</evidence>
<evidence type="ECO:0008006" key="5">
    <source>
        <dbReference type="Google" id="ProtNLM"/>
    </source>
</evidence>
<dbReference type="PANTHER" id="PTHR47372">
    <property type="entry name" value="DAUER UP-REGULATED-RELATED"/>
    <property type="match status" value="1"/>
</dbReference>
<feature type="compositionally biased region" description="Basic and acidic residues" evidence="2">
    <location>
        <begin position="254"/>
        <end position="263"/>
    </location>
</feature>
<dbReference type="Proteomes" id="UP000775213">
    <property type="component" value="Unassembled WGS sequence"/>
</dbReference>
<protein>
    <recommendedName>
        <fullName evidence="5">Late embryogenesis abundant protein</fullName>
    </recommendedName>
</protein>
<evidence type="ECO:0000313" key="4">
    <source>
        <dbReference type="Proteomes" id="UP000775213"/>
    </source>
</evidence>
<dbReference type="Gene3D" id="6.10.140.1430">
    <property type="match status" value="2"/>
</dbReference>
<keyword evidence="4" id="KW-1185">Reference proteome</keyword>
<feature type="compositionally biased region" description="Basic and acidic residues" evidence="2">
    <location>
        <begin position="152"/>
        <end position="166"/>
    </location>
</feature>
<feature type="compositionally biased region" description="Basic and acidic residues" evidence="2">
    <location>
        <begin position="231"/>
        <end position="242"/>
    </location>
</feature>
<feature type="compositionally biased region" description="Basic and acidic residues" evidence="2">
    <location>
        <begin position="307"/>
        <end position="323"/>
    </location>
</feature>
<proteinExistence type="inferred from homology"/>
<evidence type="ECO:0000256" key="2">
    <source>
        <dbReference type="SAM" id="MobiDB-lite"/>
    </source>
</evidence>